<protein>
    <submittedName>
        <fullName evidence="2">Uncharacterized protein</fullName>
    </submittedName>
</protein>
<feature type="compositionally biased region" description="Polar residues" evidence="1">
    <location>
        <begin position="11"/>
        <end position="21"/>
    </location>
</feature>
<sequence length="59" mass="6342">MTIIPLLAKADTTSRNTSMRGSSRRAGLLTRTPATDSSMPRRSSDHRRGSDASVALVAR</sequence>
<proteinExistence type="predicted"/>
<name>A0A0A9FU35_ARUDO</name>
<dbReference type="EMBL" id="GBRH01183152">
    <property type="protein sequence ID" value="JAE14744.1"/>
    <property type="molecule type" value="Transcribed_RNA"/>
</dbReference>
<reference evidence="2" key="1">
    <citation type="submission" date="2014-09" db="EMBL/GenBank/DDBJ databases">
        <authorList>
            <person name="Magalhaes I.L.F."/>
            <person name="Oliveira U."/>
            <person name="Santos F.R."/>
            <person name="Vidigal T.H.D.A."/>
            <person name="Brescovit A.D."/>
            <person name="Santos A.J."/>
        </authorList>
    </citation>
    <scope>NUCLEOTIDE SEQUENCE</scope>
    <source>
        <tissue evidence="2">Shoot tissue taken approximately 20 cm above the soil surface</tissue>
    </source>
</reference>
<dbReference type="AlphaFoldDB" id="A0A0A9FU35"/>
<feature type="region of interest" description="Disordered" evidence="1">
    <location>
        <begin position="1"/>
        <end position="59"/>
    </location>
</feature>
<organism evidence="2">
    <name type="scientific">Arundo donax</name>
    <name type="common">Giant reed</name>
    <name type="synonym">Donax arundinaceus</name>
    <dbReference type="NCBI Taxonomy" id="35708"/>
    <lineage>
        <taxon>Eukaryota</taxon>
        <taxon>Viridiplantae</taxon>
        <taxon>Streptophyta</taxon>
        <taxon>Embryophyta</taxon>
        <taxon>Tracheophyta</taxon>
        <taxon>Spermatophyta</taxon>
        <taxon>Magnoliopsida</taxon>
        <taxon>Liliopsida</taxon>
        <taxon>Poales</taxon>
        <taxon>Poaceae</taxon>
        <taxon>PACMAD clade</taxon>
        <taxon>Arundinoideae</taxon>
        <taxon>Arundineae</taxon>
        <taxon>Arundo</taxon>
    </lineage>
</organism>
<evidence type="ECO:0000256" key="1">
    <source>
        <dbReference type="SAM" id="MobiDB-lite"/>
    </source>
</evidence>
<feature type="compositionally biased region" description="Polar residues" evidence="1">
    <location>
        <begin position="32"/>
        <end position="41"/>
    </location>
</feature>
<reference evidence="2" key="2">
    <citation type="journal article" date="2015" name="Data Brief">
        <title>Shoot transcriptome of the giant reed, Arundo donax.</title>
        <authorList>
            <person name="Barrero R.A."/>
            <person name="Guerrero F.D."/>
            <person name="Moolhuijzen P."/>
            <person name="Goolsby J.A."/>
            <person name="Tidwell J."/>
            <person name="Bellgard S.E."/>
            <person name="Bellgard M.I."/>
        </authorList>
    </citation>
    <scope>NUCLEOTIDE SEQUENCE</scope>
    <source>
        <tissue evidence="2">Shoot tissue taken approximately 20 cm above the soil surface</tissue>
    </source>
</reference>
<accession>A0A0A9FU35</accession>
<evidence type="ECO:0000313" key="2">
    <source>
        <dbReference type="EMBL" id="JAE14744.1"/>
    </source>
</evidence>